<name>A0AAV2GKH0_9ROSI</name>
<dbReference type="AlphaFoldDB" id="A0AAV2GKH0"/>
<reference evidence="2 3" key="1">
    <citation type="submission" date="2024-04" db="EMBL/GenBank/DDBJ databases">
        <authorList>
            <person name="Fracassetti M."/>
        </authorList>
    </citation>
    <scope>NUCLEOTIDE SEQUENCE [LARGE SCALE GENOMIC DNA]</scope>
</reference>
<proteinExistence type="predicted"/>
<accession>A0AAV2GKH0</accession>
<protein>
    <submittedName>
        <fullName evidence="2">Uncharacterized protein</fullName>
    </submittedName>
</protein>
<keyword evidence="3" id="KW-1185">Reference proteome</keyword>
<organism evidence="2 3">
    <name type="scientific">Linum trigynum</name>
    <dbReference type="NCBI Taxonomy" id="586398"/>
    <lineage>
        <taxon>Eukaryota</taxon>
        <taxon>Viridiplantae</taxon>
        <taxon>Streptophyta</taxon>
        <taxon>Embryophyta</taxon>
        <taxon>Tracheophyta</taxon>
        <taxon>Spermatophyta</taxon>
        <taxon>Magnoliopsida</taxon>
        <taxon>eudicotyledons</taxon>
        <taxon>Gunneridae</taxon>
        <taxon>Pentapetalae</taxon>
        <taxon>rosids</taxon>
        <taxon>fabids</taxon>
        <taxon>Malpighiales</taxon>
        <taxon>Linaceae</taxon>
        <taxon>Linum</taxon>
    </lineage>
</organism>
<evidence type="ECO:0000313" key="2">
    <source>
        <dbReference type="EMBL" id="CAL1410338.1"/>
    </source>
</evidence>
<dbReference type="EMBL" id="OZ034822">
    <property type="protein sequence ID" value="CAL1410338.1"/>
    <property type="molecule type" value="Genomic_DNA"/>
</dbReference>
<evidence type="ECO:0000256" key="1">
    <source>
        <dbReference type="SAM" id="MobiDB-lite"/>
    </source>
</evidence>
<feature type="region of interest" description="Disordered" evidence="1">
    <location>
        <begin position="1"/>
        <end position="24"/>
    </location>
</feature>
<sequence>MNRETIRSVEPLADSPSEKQTVANQERKTVVLSAAWGRRRLHRVIIFGCTESSSSDARSGGGGGCTELISGAVHNHPSSWPRWKLAAAAGLIGGRIEVGFG</sequence>
<gene>
    <name evidence="2" type="ORF">LTRI10_LOCUS49768</name>
</gene>
<evidence type="ECO:0000313" key="3">
    <source>
        <dbReference type="Proteomes" id="UP001497516"/>
    </source>
</evidence>
<dbReference type="Proteomes" id="UP001497516">
    <property type="component" value="Chromosome 9"/>
</dbReference>